<gene>
    <name evidence="2" type="ORF">P154DRAFT_527043</name>
</gene>
<evidence type="ECO:0000313" key="3">
    <source>
        <dbReference type="Proteomes" id="UP000799779"/>
    </source>
</evidence>
<dbReference type="OrthoDB" id="2014201at2759"/>
<dbReference type="Proteomes" id="UP000799779">
    <property type="component" value="Unassembled WGS sequence"/>
</dbReference>
<keyword evidence="3" id="KW-1185">Reference proteome</keyword>
<keyword evidence="1" id="KW-0472">Membrane</keyword>
<dbReference type="EMBL" id="ML977659">
    <property type="protein sequence ID" value="KAF1994480.1"/>
    <property type="molecule type" value="Genomic_DNA"/>
</dbReference>
<keyword evidence="1" id="KW-0812">Transmembrane</keyword>
<evidence type="ECO:0000313" key="2">
    <source>
        <dbReference type="EMBL" id="KAF1994480.1"/>
    </source>
</evidence>
<keyword evidence="2" id="KW-0808">Transferase</keyword>
<dbReference type="PANTHER" id="PTHR11183">
    <property type="entry name" value="GLYCOGENIN SUBFAMILY MEMBER"/>
    <property type="match status" value="1"/>
</dbReference>
<dbReference type="InterPro" id="IPR050587">
    <property type="entry name" value="GNT1/Glycosyltrans_8"/>
</dbReference>
<dbReference type="AlphaFoldDB" id="A0A6A5VYJ8"/>
<dbReference type="GO" id="GO:0016740">
    <property type="term" value="F:transferase activity"/>
    <property type="evidence" value="ECO:0007669"/>
    <property type="project" value="UniProtKB-KW"/>
</dbReference>
<dbReference type="Gene3D" id="3.90.550.10">
    <property type="entry name" value="Spore Coat Polysaccharide Biosynthesis Protein SpsA, Chain A"/>
    <property type="match status" value="1"/>
</dbReference>
<evidence type="ECO:0000256" key="1">
    <source>
        <dbReference type="SAM" id="Phobius"/>
    </source>
</evidence>
<name>A0A6A5VYJ8_9PLEO</name>
<reference evidence="2" key="1">
    <citation type="journal article" date="2020" name="Stud. Mycol.">
        <title>101 Dothideomycetes genomes: a test case for predicting lifestyles and emergence of pathogens.</title>
        <authorList>
            <person name="Haridas S."/>
            <person name="Albert R."/>
            <person name="Binder M."/>
            <person name="Bloem J."/>
            <person name="Labutti K."/>
            <person name="Salamov A."/>
            <person name="Andreopoulos B."/>
            <person name="Baker S."/>
            <person name="Barry K."/>
            <person name="Bills G."/>
            <person name="Bluhm B."/>
            <person name="Cannon C."/>
            <person name="Castanera R."/>
            <person name="Culley D."/>
            <person name="Daum C."/>
            <person name="Ezra D."/>
            <person name="Gonzalez J."/>
            <person name="Henrissat B."/>
            <person name="Kuo A."/>
            <person name="Liang C."/>
            <person name="Lipzen A."/>
            <person name="Lutzoni F."/>
            <person name="Magnuson J."/>
            <person name="Mondo S."/>
            <person name="Nolan M."/>
            <person name="Ohm R."/>
            <person name="Pangilinan J."/>
            <person name="Park H.-J."/>
            <person name="Ramirez L."/>
            <person name="Alfaro M."/>
            <person name="Sun H."/>
            <person name="Tritt A."/>
            <person name="Yoshinaga Y."/>
            <person name="Zwiers L.-H."/>
            <person name="Turgeon B."/>
            <person name="Goodwin S."/>
            <person name="Spatafora J."/>
            <person name="Crous P."/>
            <person name="Grigoriev I."/>
        </authorList>
    </citation>
    <scope>NUCLEOTIDE SEQUENCE</scope>
    <source>
        <strain evidence="2">CBS 123094</strain>
    </source>
</reference>
<keyword evidence="1" id="KW-1133">Transmembrane helix</keyword>
<dbReference type="InterPro" id="IPR029044">
    <property type="entry name" value="Nucleotide-diphossugar_trans"/>
</dbReference>
<accession>A0A6A5VYJ8</accession>
<proteinExistence type="predicted"/>
<sequence length="368" mass="42473">MKAICGSRAFLYTAVAAVTVLLLFMGISYAPSPQTLRSSIKSMTKPEPPKDRPTVPTYISASNTRNGEKLAYVSWLSSTVAGKDNEDLDKDLYFIGTRILVWQLLHYYKTKTKNIDVVIITTPDVSQSRIDRLRKDGAIVKPIEFVHGHNDSWLQPEQARWNGIMSKLRAWQMTEYSRILMLDGDMILQSNLDGIFDDPGAQILKTKQNIEHPSDENDLPDEYLLASMGEVESPKHDYPPDWDHGLKKPGKFCAGFFMLKPSDKIFDYYTGLLDIPGRFNPDFMEQNLLNYAHRWEGPMPWREIAYTWNIRSVNENDFNMGVVSIHEKWWENPWSGSKRVKDFFMSIRWQMEGFYQARDMLSAQGHEP</sequence>
<protein>
    <submittedName>
        <fullName evidence="2">Glycosyltransferase family 8 protein</fullName>
    </submittedName>
</protein>
<feature type="transmembrane region" description="Helical" evidence="1">
    <location>
        <begin position="9"/>
        <end position="30"/>
    </location>
</feature>
<organism evidence="2 3">
    <name type="scientific">Amniculicola lignicola CBS 123094</name>
    <dbReference type="NCBI Taxonomy" id="1392246"/>
    <lineage>
        <taxon>Eukaryota</taxon>
        <taxon>Fungi</taxon>
        <taxon>Dikarya</taxon>
        <taxon>Ascomycota</taxon>
        <taxon>Pezizomycotina</taxon>
        <taxon>Dothideomycetes</taxon>
        <taxon>Pleosporomycetidae</taxon>
        <taxon>Pleosporales</taxon>
        <taxon>Amniculicolaceae</taxon>
        <taxon>Amniculicola</taxon>
    </lineage>
</organism>
<dbReference type="SUPFAM" id="SSF53448">
    <property type="entry name" value="Nucleotide-diphospho-sugar transferases"/>
    <property type="match status" value="1"/>
</dbReference>